<feature type="chain" id="PRO_5039170702" description="Secreted protein" evidence="1">
    <location>
        <begin position="35"/>
        <end position="222"/>
    </location>
</feature>
<keyword evidence="3" id="KW-1185">Reference proteome</keyword>
<evidence type="ECO:0008006" key="4">
    <source>
        <dbReference type="Google" id="ProtNLM"/>
    </source>
</evidence>
<reference evidence="2 3" key="1">
    <citation type="submission" date="2017-09" db="EMBL/GenBank/DDBJ databases">
        <authorList>
            <person name="Lee N."/>
            <person name="Cho B.-K."/>
        </authorList>
    </citation>
    <scope>NUCLEOTIDE SEQUENCE [LARGE SCALE GENOMIC DNA]</scope>
    <source>
        <strain evidence="2 3">ATCC 12769</strain>
    </source>
</reference>
<name>A0A5J6F446_9ACTN</name>
<organism evidence="2 3">
    <name type="scientific">Streptomyces nitrosporeus</name>
    <dbReference type="NCBI Taxonomy" id="28894"/>
    <lineage>
        <taxon>Bacteria</taxon>
        <taxon>Bacillati</taxon>
        <taxon>Actinomycetota</taxon>
        <taxon>Actinomycetes</taxon>
        <taxon>Kitasatosporales</taxon>
        <taxon>Streptomycetaceae</taxon>
        <taxon>Streptomyces</taxon>
    </lineage>
</organism>
<proteinExistence type="predicted"/>
<dbReference type="AlphaFoldDB" id="A0A5J6F446"/>
<protein>
    <recommendedName>
        <fullName evidence="4">Secreted protein</fullName>
    </recommendedName>
</protein>
<accession>A0A5J6F446</accession>
<sequence length="222" mass="21798">MSAAPARGRGERGLRRWGLAVASALALSVLPGTAAAVPGTEDGWSVDPAGPFTATAPTQFTDSNGGQFQCAGTTVGGTFSSDPLVRLTSVSFPLCTGAFAGTLQVTATMPWTLGAQAHDPDGGTHGTGVTTGSAGPVLIRARYTGLLGACSFSLSGTSDFAYNNPGPSGQDGTLVLGAAGAAQQLVTSGRTGPGCGPIGPAFTLRGTFGVLVAGESPVVGVE</sequence>
<dbReference type="Proteomes" id="UP000326178">
    <property type="component" value="Chromosome"/>
</dbReference>
<dbReference type="RefSeq" id="WP_150486363.1">
    <property type="nucleotide sequence ID" value="NZ_BMUV01000027.1"/>
</dbReference>
<evidence type="ECO:0000313" key="3">
    <source>
        <dbReference type="Proteomes" id="UP000326178"/>
    </source>
</evidence>
<keyword evidence="1" id="KW-0732">Signal</keyword>
<gene>
    <name evidence="2" type="ORF">CP967_02650</name>
</gene>
<dbReference type="EMBL" id="CP023702">
    <property type="protein sequence ID" value="QEU71001.1"/>
    <property type="molecule type" value="Genomic_DNA"/>
</dbReference>
<evidence type="ECO:0000313" key="2">
    <source>
        <dbReference type="EMBL" id="QEU71001.1"/>
    </source>
</evidence>
<dbReference type="KEGG" id="snk:CP967_02650"/>
<feature type="signal peptide" evidence="1">
    <location>
        <begin position="1"/>
        <end position="34"/>
    </location>
</feature>
<evidence type="ECO:0000256" key="1">
    <source>
        <dbReference type="SAM" id="SignalP"/>
    </source>
</evidence>